<dbReference type="RefSeq" id="WP_042804109.1">
    <property type="nucleotide sequence ID" value="NZ_AVSP01000005.1"/>
</dbReference>
<keyword evidence="18" id="KW-1185">Reference proteome</keyword>
<evidence type="ECO:0000313" key="18">
    <source>
        <dbReference type="Proteomes" id="UP000054123"/>
    </source>
</evidence>
<comment type="catalytic activity">
    <reaction evidence="14 15">
        <text>an alpha-Kdo-(2-&gt;6)-lipid IVA + ATP = a 4-O-phospho-alpha-Kdo-(2-&gt;6)-lipid IVA + ADP + H(+)</text>
        <dbReference type="Rhea" id="RHEA:74271"/>
        <dbReference type="ChEBI" id="CHEBI:15378"/>
        <dbReference type="ChEBI" id="CHEBI:30616"/>
        <dbReference type="ChEBI" id="CHEBI:176428"/>
        <dbReference type="ChEBI" id="CHEBI:193140"/>
        <dbReference type="ChEBI" id="CHEBI:456216"/>
        <dbReference type="EC" id="2.7.1.166"/>
    </reaction>
</comment>
<evidence type="ECO:0000313" key="17">
    <source>
        <dbReference type="EMBL" id="EXI61583.1"/>
    </source>
</evidence>
<evidence type="ECO:0000256" key="3">
    <source>
        <dbReference type="ARBA" id="ARBA00010327"/>
    </source>
</evidence>
<dbReference type="OrthoDB" id="6854449at2"/>
<dbReference type="NCBIfam" id="NF002475">
    <property type="entry name" value="PRK01723.1"/>
    <property type="match status" value="1"/>
</dbReference>
<evidence type="ECO:0000256" key="14">
    <source>
        <dbReference type="ARBA" id="ARBA00034417"/>
    </source>
</evidence>
<dbReference type="GO" id="GO:0005886">
    <property type="term" value="C:plasma membrane"/>
    <property type="evidence" value="ECO:0007669"/>
    <property type="project" value="UniProtKB-SubCell"/>
</dbReference>
<dbReference type="GO" id="GO:0005524">
    <property type="term" value="F:ATP binding"/>
    <property type="evidence" value="ECO:0007669"/>
    <property type="project" value="UniProtKB-UniRule"/>
</dbReference>
<evidence type="ECO:0000256" key="12">
    <source>
        <dbReference type="ARBA" id="ARBA00023136"/>
    </source>
</evidence>
<keyword evidence="12 15" id="KW-0472">Membrane</keyword>
<keyword evidence="7 15" id="KW-0808">Transferase</keyword>
<dbReference type="GO" id="GO:0004672">
    <property type="term" value="F:protein kinase activity"/>
    <property type="evidence" value="ECO:0007669"/>
    <property type="project" value="InterPro"/>
</dbReference>
<evidence type="ECO:0000256" key="4">
    <source>
        <dbReference type="ARBA" id="ARBA00011988"/>
    </source>
</evidence>
<comment type="pathway">
    <text evidence="2 15">Bacterial outer membrane biogenesis; LPS core biosynthesis.</text>
</comment>
<evidence type="ECO:0000256" key="11">
    <source>
        <dbReference type="ARBA" id="ARBA00022985"/>
    </source>
</evidence>
<dbReference type="PATRIC" id="fig|1450449.3.peg.2031"/>
<evidence type="ECO:0000256" key="8">
    <source>
        <dbReference type="ARBA" id="ARBA00022741"/>
    </source>
</evidence>
<dbReference type="InterPro" id="IPR022826">
    <property type="entry name" value="KDO_kinase"/>
</dbReference>
<evidence type="ECO:0000256" key="13">
    <source>
        <dbReference type="ARBA" id="ARBA00029511"/>
    </source>
</evidence>
<evidence type="ECO:0000256" key="1">
    <source>
        <dbReference type="ARBA" id="ARBA00004515"/>
    </source>
</evidence>
<evidence type="ECO:0000256" key="7">
    <source>
        <dbReference type="ARBA" id="ARBA00022679"/>
    </source>
</evidence>
<feature type="active site" evidence="15">
    <location>
        <position position="168"/>
    </location>
</feature>
<accession>A0A011LWL3</accession>
<keyword evidence="5 15" id="KW-1003">Cell membrane</keyword>
<evidence type="ECO:0000256" key="6">
    <source>
        <dbReference type="ARBA" id="ARBA00022519"/>
    </source>
</evidence>
<dbReference type="UniPathway" id="UPA00958"/>
<reference evidence="17 18" key="1">
    <citation type="journal article" date="2014" name="Genome Announc.">
        <title>Genome Sequence of a Presumptive Mannheimia haemolytica Strain with an A1/A6-Cross-Reactive Serotype from a White-Tailed Deer (Odocoileus virginianus).</title>
        <authorList>
            <person name="Lawrence P.K."/>
            <person name="Bey R.F."/>
            <person name="Wiener B."/>
            <person name="Kittichotirat W."/>
            <person name="Bumgarner R.E."/>
        </authorList>
    </citation>
    <scope>NUCLEOTIDE SEQUENCE [LARGE SCALE GENOMIC DNA]</scope>
    <source>
        <strain evidence="17 18">PKL10</strain>
    </source>
</reference>
<gene>
    <name evidence="15" type="primary">kdkA</name>
    <name evidence="17" type="ORF">AK33_10190</name>
</gene>
<comment type="similarity">
    <text evidence="3 15">Belongs to the protein kinase superfamily. KdkA/RfaP family.</text>
</comment>
<keyword evidence="8 15" id="KW-0547">Nucleotide-binding</keyword>
<dbReference type="Proteomes" id="UP000054123">
    <property type="component" value="Unassembled WGS sequence"/>
</dbReference>
<comment type="function">
    <text evidence="15">Catalyzes the ATP-dependent phosphorylation of the 3-deoxy-D-manno-octulosonic acid (Kdo) residue in Kdo-lipid IV(A) at the 4-OH position.</text>
</comment>
<comment type="caution">
    <text evidence="17">The sequence shown here is derived from an EMBL/GenBank/DDBJ whole genome shotgun (WGS) entry which is preliminary data.</text>
</comment>
<feature type="domain" description="Protein kinase" evidence="16">
    <location>
        <begin position="59"/>
        <end position="236"/>
    </location>
</feature>
<keyword evidence="6 15" id="KW-0997">Cell inner membrane</keyword>
<dbReference type="SUPFAM" id="SSF56112">
    <property type="entry name" value="Protein kinase-like (PK-like)"/>
    <property type="match status" value="1"/>
</dbReference>
<dbReference type="AlphaFoldDB" id="A0A011LWL3"/>
<dbReference type="EMBL" id="JANJ01000007">
    <property type="protein sequence ID" value="EXI61583.1"/>
    <property type="molecule type" value="Genomic_DNA"/>
</dbReference>
<dbReference type="STRING" id="1122190.GCA_000621105_01092"/>
<dbReference type="Gene3D" id="1.10.510.10">
    <property type="entry name" value="Transferase(Phosphotransferase) domain 1"/>
    <property type="match status" value="1"/>
</dbReference>
<dbReference type="HAMAP" id="MF_00521">
    <property type="entry name" value="KDO_kinase"/>
    <property type="match status" value="1"/>
</dbReference>
<sequence length="236" mass="27864">MRNNHYLFNAELVAEEQVEFIQELLSCKNFENSDRLLGFSKGRGITWFLKTKAELGINIVLRHYYRGGLFGKLVKDSYFFSGFKQTRAYQEFFLLQQMLAWNLPVPRPVAIKVVRTLCCYHADIMLEKLDNTQDLSKSLQSRALSAKQYEQIGKLIRHLHNHQVHHSDLNIHNILLDDKGKFWLIDFDKCRIQKGDIWKKGNLARLLRSFKKEQTRLNILFKDEDWQSILKGYLAE</sequence>
<keyword evidence="11 15" id="KW-0448">Lipopolysaccharide biosynthesis</keyword>
<evidence type="ECO:0000256" key="9">
    <source>
        <dbReference type="ARBA" id="ARBA00022777"/>
    </source>
</evidence>
<evidence type="ECO:0000259" key="16">
    <source>
        <dbReference type="PROSITE" id="PS50011"/>
    </source>
</evidence>
<name>A0A011LWL3_9PAST</name>
<dbReference type="EC" id="2.7.1.166" evidence="4 15"/>
<evidence type="ECO:0000256" key="2">
    <source>
        <dbReference type="ARBA" id="ARBA00004713"/>
    </source>
</evidence>
<dbReference type="Pfam" id="PF06293">
    <property type="entry name" value="Kdo"/>
    <property type="match status" value="1"/>
</dbReference>
<dbReference type="PROSITE" id="PS50011">
    <property type="entry name" value="PROTEIN_KINASE_DOM"/>
    <property type="match status" value="1"/>
</dbReference>
<dbReference type="InterPro" id="IPR000719">
    <property type="entry name" value="Prot_kinase_dom"/>
</dbReference>
<organism evidence="17 18">
    <name type="scientific">Mannheimia granulomatis</name>
    <dbReference type="NCBI Taxonomy" id="85402"/>
    <lineage>
        <taxon>Bacteria</taxon>
        <taxon>Pseudomonadati</taxon>
        <taxon>Pseudomonadota</taxon>
        <taxon>Gammaproteobacteria</taxon>
        <taxon>Pasteurellales</taxon>
        <taxon>Pasteurellaceae</taxon>
        <taxon>Mannheimia</taxon>
    </lineage>
</organism>
<evidence type="ECO:0000256" key="10">
    <source>
        <dbReference type="ARBA" id="ARBA00022840"/>
    </source>
</evidence>
<protein>
    <recommendedName>
        <fullName evidence="13 15">3-deoxy-D-manno-octulosonic acid kinase</fullName>
        <shortName evidence="15">Kdo kinase</shortName>
        <ecNumber evidence="4 15">2.7.1.166</ecNumber>
    </recommendedName>
</protein>
<dbReference type="InterPro" id="IPR011009">
    <property type="entry name" value="Kinase-like_dom_sf"/>
</dbReference>
<comment type="subcellular location">
    <subcellularLocation>
        <location evidence="1 15">Cell inner membrane</location>
        <topology evidence="1 15">Peripheral membrane protein</topology>
        <orientation evidence="1 15">Cytoplasmic side</orientation>
    </subcellularLocation>
</comment>
<keyword evidence="10 15" id="KW-0067">ATP-binding</keyword>
<keyword evidence="9 15" id="KW-0418">Kinase</keyword>
<evidence type="ECO:0000256" key="5">
    <source>
        <dbReference type="ARBA" id="ARBA00022475"/>
    </source>
</evidence>
<proteinExistence type="inferred from homology"/>
<dbReference type="GO" id="GO:0009244">
    <property type="term" value="P:lipopolysaccharide core region biosynthetic process"/>
    <property type="evidence" value="ECO:0007669"/>
    <property type="project" value="UniProtKB-UniRule"/>
</dbReference>
<evidence type="ECO:0000256" key="15">
    <source>
        <dbReference type="HAMAP-Rule" id="MF_00521"/>
    </source>
</evidence>